<dbReference type="InterPro" id="IPR023631">
    <property type="entry name" value="Amidase_dom"/>
</dbReference>
<name>A0ABP5Q3T7_9MICO</name>
<feature type="domain" description="Amidase" evidence="1">
    <location>
        <begin position="31"/>
        <end position="406"/>
    </location>
</feature>
<dbReference type="InterPro" id="IPR036928">
    <property type="entry name" value="AS_sf"/>
</dbReference>
<reference evidence="3" key="1">
    <citation type="journal article" date="2019" name="Int. J. Syst. Evol. Microbiol.">
        <title>The Global Catalogue of Microorganisms (GCM) 10K type strain sequencing project: providing services to taxonomists for standard genome sequencing and annotation.</title>
        <authorList>
            <consortium name="The Broad Institute Genomics Platform"/>
            <consortium name="The Broad Institute Genome Sequencing Center for Infectious Disease"/>
            <person name="Wu L."/>
            <person name="Ma J."/>
        </authorList>
    </citation>
    <scope>NUCLEOTIDE SEQUENCE [LARGE SCALE GENOMIC DNA]</scope>
    <source>
        <strain evidence="3">JCM 16117</strain>
    </source>
</reference>
<dbReference type="InterPro" id="IPR000120">
    <property type="entry name" value="Amidase"/>
</dbReference>
<comment type="caution">
    <text evidence="2">The sequence shown here is derived from an EMBL/GenBank/DDBJ whole genome shotgun (WGS) entry which is preliminary data.</text>
</comment>
<evidence type="ECO:0000313" key="3">
    <source>
        <dbReference type="Proteomes" id="UP001500929"/>
    </source>
</evidence>
<proteinExistence type="predicted"/>
<organism evidence="2 3">
    <name type="scientific">Herbiconiux moechotypicola</name>
    <dbReference type="NCBI Taxonomy" id="637393"/>
    <lineage>
        <taxon>Bacteria</taxon>
        <taxon>Bacillati</taxon>
        <taxon>Actinomycetota</taxon>
        <taxon>Actinomycetes</taxon>
        <taxon>Micrococcales</taxon>
        <taxon>Microbacteriaceae</taxon>
        <taxon>Herbiconiux</taxon>
    </lineage>
</organism>
<gene>
    <name evidence="2" type="ORF">GCM10009851_06550</name>
</gene>
<dbReference type="SUPFAM" id="SSF75304">
    <property type="entry name" value="Amidase signature (AS) enzymes"/>
    <property type="match status" value="1"/>
</dbReference>
<dbReference type="EMBL" id="BAAAQY010000002">
    <property type="protein sequence ID" value="GAA2225470.1"/>
    <property type="molecule type" value="Genomic_DNA"/>
</dbReference>
<dbReference type="PANTHER" id="PTHR11895">
    <property type="entry name" value="TRANSAMIDASE"/>
    <property type="match status" value="1"/>
</dbReference>
<dbReference type="Proteomes" id="UP001500929">
    <property type="component" value="Unassembled WGS sequence"/>
</dbReference>
<evidence type="ECO:0000259" key="1">
    <source>
        <dbReference type="Pfam" id="PF01425"/>
    </source>
</evidence>
<dbReference type="Gene3D" id="3.90.1300.10">
    <property type="entry name" value="Amidase signature (AS) domain"/>
    <property type="match status" value="1"/>
</dbReference>
<dbReference type="RefSeq" id="WP_259478399.1">
    <property type="nucleotide sequence ID" value="NZ_BAAAQY010000002.1"/>
</dbReference>
<accession>A0ABP5Q3T7</accession>
<dbReference type="Pfam" id="PF01425">
    <property type="entry name" value="Amidase"/>
    <property type="match status" value="1"/>
</dbReference>
<protein>
    <submittedName>
        <fullName evidence="2">AtzE family amidohydrolase</fullName>
    </submittedName>
</protein>
<keyword evidence="3" id="KW-1185">Reference proteome</keyword>
<sequence length="426" mass="43003">MSVATASVTDAAERLAAHREGYGHVYDVLDVAAAARDARPGPLSGVPFAVKDLFDLAGRVTRSGSALTADDAPAARSAAVVRALEAAGAVAVGVTAMDEFAHGFTTINDHFGTCRNPHDPARIAGGSSGGSAAAVALGDVPVALGSDTNGSGRVPASLCGVVGLKPGYGVVSTEGMAPFAPGLDHVSWFTDTVERAEAVLDAVAPDTAAATHSPRVAAAGPQGWAGAEALAAVDAALGALGLLGSATVELPPLDRTLDASLLITAAEGAEVHHDRLRRDRARFGASARIGLTAGALLPAGALVTAERYRAVLRESYAALFESVDVLVLPTTPVVAPLIGEREVRLGDQGVRGREPSLGVFTAPFSLLGLPAVSVPIRRRRSSGAAHDGLPLGVQLAGASGSERTLLAVARMLVERCGADELGAEVA</sequence>
<evidence type="ECO:0000313" key="2">
    <source>
        <dbReference type="EMBL" id="GAA2225470.1"/>
    </source>
</evidence>
<dbReference type="PANTHER" id="PTHR11895:SF172">
    <property type="entry name" value="GLUTAMYL-TRNA(GLN) AMIDOTRANSFERASE"/>
    <property type="match status" value="1"/>
</dbReference>